<dbReference type="Gene3D" id="3.40.720.10">
    <property type="entry name" value="Alkaline Phosphatase, subunit A"/>
    <property type="match status" value="1"/>
</dbReference>
<evidence type="ECO:0000313" key="8">
    <source>
        <dbReference type="EMBL" id="NLR91703.1"/>
    </source>
</evidence>
<dbReference type="GO" id="GO:0006080">
    <property type="term" value="P:substituted mannan metabolic process"/>
    <property type="evidence" value="ECO:0007669"/>
    <property type="project" value="InterPro"/>
</dbReference>
<organism evidence="8 9">
    <name type="scientific">Flammeovirga agarivorans</name>
    <dbReference type="NCBI Taxonomy" id="2726742"/>
    <lineage>
        <taxon>Bacteria</taxon>
        <taxon>Pseudomonadati</taxon>
        <taxon>Bacteroidota</taxon>
        <taxon>Cytophagia</taxon>
        <taxon>Cytophagales</taxon>
        <taxon>Flammeovirgaceae</taxon>
        <taxon>Flammeovirga</taxon>
    </lineage>
</organism>
<dbReference type="Proteomes" id="UP000585050">
    <property type="component" value="Unassembled WGS sequence"/>
</dbReference>
<dbReference type="Pfam" id="PF18962">
    <property type="entry name" value="Por_Secre_tail"/>
    <property type="match status" value="1"/>
</dbReference>
<feature type="active site" description="Proton donor" evidence="5">
    <location>
        <position position="762"/>
    </location>
</feature>
<dbReference type="AlphaFoldDB" id="A0A7X8SKB4"/>
<gene>
    <name evidence="8" type="ORF">HGP29_10825</name>
</gene>
<dbReference type="Pfam" id="PF02156">
    <property type="entry name" value="Glyco_hydro_26"/>
    <property type="match status" value="1"/>
</dbReference>
<keyword evidence="6" id="KW-0732">Signal</keyword>
<proteinExistence type="inferred from homology"/>
<protein>
    <submittedName>
        <fullName evidence="8">Sulfatase-like hydrolase/transferase</fullName>
    </submittedName>
</protein>
<dbReference type="PANTHER" id="PTHR42693">
    <property type="entry name" value="ARYLSULFATASE FAMILY MEMBER"/>
    <property type="match status" value="1"/>
</dbReference>
<keyword evidence="8" id="KW-0808">Transferase</keyword>
<feature type="signal peptide" evidence="6">
    <location>
        <begin position="1"/>
        <end position="24"/>
    </location>
</feature>
<dbReference type="GO" id="GO:0004065">
    <property type="term" value="F:arylsulfatase activity"/>
    <property type="evidence" value="ECO:0007669"/>
    <property type="project" value="TreeGrafter"/>
</dbReference>
<comment type="caution">
    <text evidence="8">The sequence shown here is derived from an EMBL/GenBank/DDBJ whole genome shotgun (WGS) entry which is preliminary data.</text>
</comment>
<comment type="similarity">
    <text evidence="2">Belongs to the sulfatase family.</text>
</comment>
<feature type="chain" id="PRO_5031253252" evidence="6">
    <location>
        <begin position="25"/>
        <end position="1158"/>
    </location>
</feature>
<dbReference type="InterPro" id="IPR000805">
    <property type="entry name" value="Glyco_hydro_26"/>
</dbReference>
<evidence type="ECO:0000259" key="7">
    <source>
        <dbReference type="PROSITE" id="PS51764"/>
    </source>
</evidence>
<dbReference type="InterPro" id="IPR017853">
    <property type="entry name" value="GH"/>
</dbReference>
<dbReference type="RefSeq" id="WP_168882418.1">
    <property type="nucleotide sequence ID" value="NZ_JABAIL010000003.1"/>
</dbReference>
<dbReference type="InterPro" id="IPR017850">
    <property type="entry name" value="Alkaline_phosphatase_core_sf"/>
</dbReference>
<dbReference type="Gene3D" id="3.20.20.80">
    <property type="entry name" value="Glycosidases"/>
    <property type="match status" value="1"/>
</dbReference>
<dbReference type="PRINTS" id="PR00739">
    <property type="entry name" value="GLHYDRLASE26"/>
</dbReference>
<dbReference type="InterPro" id="IPR022790">
    <property type="entry name" value="GH26_dom"/>
</dbReference>
<feature type="active site" description="Nucleophile" evidence="5">
    <location>
        <position position="861"/>
    </location>
</feature>
<dbReference type="SUPFAM" id="SSF53649">
    <property type="entry name" value="Alkaline phosphatase-like"/>
    <property type="match status" value="1"/>
</dbReference>
<evidence type="ECO:0000256" key="4">
    <source>
        <dbReference type="ARBA" id="ARBA00023295"/>
    </source>
</evidence>
<accession>A0A7X8SKB4</accession>
<dbReference type="Gene3D" id="2.60.120.260">
    <property type="entry name" value="Galactose-binding domain-like"/>
    <property type="match status" value="1"/>
</dbReference>
<dbReference type="InterPro" id="IPR050738">
    <property type="entry name" value="Sulfatase"/>
</dbReference>
<feature type="domain" description="GH26" evidence="7">
    <location>
        <begin position="617"/>
        <end position="934"/>
    </location>
</feature>
<dbReference type="NCBIfam" id="TIGR04183">
    <property type="entry name" value="Por_Secre_tail"/>
    <property type="match status" value="1"/>
</dbReference>
<dbReference type="InterPro" id="IPR026444">
    <property type="entry name" value="Secre_tail"/>
</dbReference>
<reference evidence="8 9" key="1">
    <citation type="submission" date="2020-04" db="EMBL/GenBank/DDBJ databases">
        <title>Flammeovirga sp. SR4, a novel species isolated from seawater.</title>
        <authorList>
            <person name="Wang X."/>
        </authorList>
    </citation>
    <scope>NUCLEOTIDE SEQUENCE [LARGE SCALE GENOMIC DNA]</scope>
    <source>
        <strain evidence="8 9">SR4</strain>
    </source>
</reference>
<evidence type="ECO:0000256" key="5">
    <source>
        <dbReference type="PROSITE-ProRule" id="PRU01100"/>
    </source>
</evidence>
<dbReference type="GO" id="GO:0016985">
    <property type="term" value="F:mannan endo-1,4-beta-mannosidase activity"/>
    <property type="evidence" value="ECO:0007669"/>
    <property type="project" value="InterPro"/>
</dbReference>
<dbReference type="SUPFAM" id="SSF51445">
    <property type="entry name" value="(Trans)glycosidases"/>
    <property type="match status" value="1"/>
</dbReference>
<keyword evidence="4 5" id="KW-0326">Glycosidase</keyword>
<evidence type="ECO:0000256" key="6">
    <source>
        <dbReference type="SAM" id="SignalP"/>
    </source>
</evidence>
<evidence type="ECO:0000256" key="2">
    <source>
        <dbReference type="ARBA" id="ARBA00008779"/>
    </source>
</evidence>
<keyword evidence="9" id="KW-1185">Reference proteome</keyword>
<dbReference type="PANTHER" id="PTHR42693:SF33">
    <property type="entry name" value="ARYLSULFATASE"/>
    <property type="match status" value="1"/>
</dbReference>
<dbReference type="Pfam" id="PF00884">
    <property type="entry name" value="Sulfatase"/>
    <property type="match status" value="1"/>
</dbReference>
<comment type="similarity">
    <text evidence="1 5">Belongs to the glycosyl hydrolase 26 family.</text>
</comment>
<dbReference type="PROSITE" id="PS51764">
    <property type="entry name" value="GH26"/>
    <property type="match status" value="1"/>
</dbReference>
<evidence type="ECO:0000313" key="9">
    <source>
        <dbReference type="Proteomes" id="UP000585050"/>
    </source>
</evidence>
<keyword evidence="3 5" id="KW-0378">Hydrolase</keyword>
<evidence type="ECO:0000256" key="3">
    <source>
        <dbReference type="ARBA" id="ARBA00022801"/>
    </source>
</evidence>
<dbReference type="InterPro" id="IPR000917">
    <property type="entry name" value="Sulfatase_N"/>
</dbReference>
<dbReference type="EMBL" id="JABAIL010000003">
    <property type="protein sequence ID" value="NLR91703.1"/>
    <property type="molecule type" value="Genomic_DNA"/>
</dbReference>
<evidence type="ECO:0000256" key="1">
    <source>
        <dbReference type="ARBA" id="ARBA00007754"/>
    </source>
</evidence>
<dbReference type="GO" id="GO:0016740">
    <property type="term" value="F:transferase activity"/>
    <property type="evidence" value="ECO:0007669"/>
    <property type="project" value="UniProtKB-KW"/>
</dbReference>
<sequence>MKKKMNITILSCFLILLTSTIIRASELPTETVNSPNIVIIQMDDIGFDDFSINGNTISQTPNIDRLAESSIQFDNFYVPNVCSPTRASLLTGRDFWRTGVTGMHGGNDYLHKDEVTFAEVLQQNGYATGMWGKWHSGKSEGYWPWQRGFDEAFYAKLYHHYPSNGYLNGEKVSYDDKWSDAQIVDMAIDFMEAKSDQPFLAYVSSLSVHGDWEAPEEYIAKYRNQVETEDFATLLAMQEYADEQIGRLLDYIDNSDFSENTIVFFMSDNGPIRKGESDAEWDLRNNHQFIGSKSKNWKNGIKSPLYVKYKGKYTPQHIEKMCSINDIFPTVLELTNTENPIENPAIDGRSFKLALDGKEEELESHPIILAQWYPVREEENQFAPYKENEKDEYLFEDQKLALIRDDYKLMLNPSTEDNAPIAIDNVVLIDCKNDLLERENIASEHPELVSEMMQDLELWFEGIISAPHSFIRKEVYIGASETMDEVPSYLVYDGTGIINNSHSLDLEADQDVKLIYKLNVKSSGKYLLQLNTKSGINQTVAFDVKVGNNNYQLTLSSNQNNGSTSIVLPQDESLLLEISSPAKLEEMLTLNSLTFTFEESSEPINTTYEPIDENASNETKYLYQNLLEYRNQRVIFGHHFTEMLGASDASWSDDGSSEKSDVKTLVGDFPGVYGYDLGGNFRKYDDFITAAHLAYQRGGIITVSWHAMNMATEGTTYDLTGNPVQEILNRGTAYNTYISHLDSVASIFKIIDAPIIFRPLHENNGGWFWWGADTCTPEEYVELWKLTVDYLKETKGIHHLLYAYSPSKGEFDNRYPGDDYVDIIGTDMYGKTADYPDNFLEAVKRTVNFANTHYKIPALTEFGYSEGIFNSDNTKWYTENIINNLMQDEVASQITYALTWANRSETSYWVPINNDKYTDDFINFYNSPLTVFNEDLVDIYKNPNKMENRYEAELDINIPTEVDDEASEGLFSLLQTDDLLEWNSIVMPKEATFHANISYMNTSEENQYLSIFSNQNFMETVTLSPTNIWTEVPISIQLKKTENIVNLLAESDNIKIDYIEIGEEVKTDNDVTSTAPNIKQEIKLYPNPFENRISVRGLRSTYVEFTLLDNHGKIVYQKDCTLQQQEITLFIPSTLPSGIYFYKVTDQDVIHYGKAIKK</sequence>
<name>A0A7X8SKB4_9BACT</name>